<dbReference type="Gene3D" id="1.10.8.870">
    <property type="entry name" value="Alpha-glycerophosphate oxidase, cap domain"/>
    <property type="match status" value="1"/>
</dbReference>
<evidence type="ECO:0000256" key="2">
    <source>
        <dbReference type="ARBA" id="ARBA00007330"/>
    </source>
</evidence>
<dbReference type="AlphaFoldDB" id="A0A6M0RJK1"/>
<dbReference type="InterPro" id="IPR036188">
    <property type="entry name" value="FAD/NAD-bd_sf"/>
</dbReference>
<evidence type="ECO:0000313" key="9">
    <source>
        <dbReference type="Proteomes" id="UP000481033"/>
    </source>
</evidence>
<protein>
    <submittedName>
        <fullName evidence="8">Glycerol-3-phosphate dehydrogenase/oxidase</fullName>
    </submittedName>
</protein>
<accession>A0A6M0RJK1</accession>
<keyword evidence="5" id="KW-0560">Oxidoreductase</keyword>
<dbReference type="Pfam" id="PF16901">
    <property type="entry name" value="DAO_C"/>
    <property type="match status" value="1"/>
</dbReference>
<dbReference type="GO" id="GO:0046168">
    <property type="term" value="P:glycerol-3-phosphate catabolic process"/>
    <property type="evidence" value="ECO:0007669"/>
    <property type="project" value="TreeGrafter"/>
</dbReference>
<reference evidence="8 9" key="1">
    <citation type="journal article" date="2020" name="Microb. Ecol.">
        <title>Ecogenomics of the Marine Benthic Filamentous Cyanobacterium Adonisia.</title>
        <authorList>
            <person name="Walter J.M."/>
            <person name="Coutinho F.H."/>
            <person name="Leomil L."/>
            <person name="Hargreaves P.I."/>
            <person name="Campeao M.E."/>
            <person name="Vieira V.V."/>
            <person name="Silva B.S."/>
            <person name="Fistarol G.O."/>
            <person name="Salomon P.S."/>
            <person name="Sawabe T."/>
            <person name="Mino S."/>
            <person name="Hosokawa M."/>
            <person name="Miyashita H."/>
            <person name="Maruyama F."/>
            <person name="van Verk M.C."/>
            <person name="Dutilh B.E."/>
            <person name="Thompson C.C."/>
            <person name="Thompson F.L."/>
        </authorList>
    </citation>
    <scope>NUCLEOTIDE SEQUENCE [LARGE SCALE GENOMIC DNA]</scope>
    <source>
        <strain evidence="8 9">CCMR0081</strain>
    </source>
</reference>
<keyword evidence="3" id="KW-0285">Flavoprotein</keyword>
<dbReference type="Proteomes" id="UP000481033">
    <property type="component" value="Unassembled WGS sequence"/>
</dbReference>
<evidence type="ECO:0000256" key="4">
    <source>
        <dbReference type="ARBA" id="ARBA00022827"/>
    </source>
</evidence>
<feature type="domain" description="FAD dependent oxidoreductase" evidence="6">
    <location>
        <begin position="14"/>
        <end position="380"/>
    </location>
</feature>
<evidence type="ECO:0000256" key="5">
    <source>
        <dbReference type="ARBA" id="ARBA00023002"/>
    </source>
</evidence>
<dbReference type="SUPFAM" id="SSF51905">
    <property type="entry name" value="FAD/NAD(P)-binding domain"/>
    <property type="match status" value="1"/>
</dbReference>
<dbReference type="InterPro" id="IPR006076">
    <property type="entry name" value="FAD-dep_OxRdtase"/>
</dbReference>
<gene>
    <name evidence="8" type="ORF">DXZ20_09975</name>
</gene>
<dbReference type="InterPro" id="IPR000447">
    <property type="entry name" value="G3P_DH_FAD-dep"/>
</dbReference>
<evidence type="ECO:0000313" key="8">
    <source>
        <dbReference type="EMBL" id="NEZ55993.1"/>
    </source>
</evidence>
<dbReference type="EMBL" id="QXHD01000004">
    <property type="protein sequence ID" value="NEZ55993.1"/>
    <property type="molecule type" value="Genomic_DNA"/>
</dbReference>
<dbReference type="PRINTS" id="PR01001">
    <property type="entry name" value="FADG3PDH"/>
</dbReference>
<evidence type="ECO:0000256" key="3">
    <source>
        <dbReference type="ARBA" id="ARBA00022630"/>
    </source>
</evidence>
<dbReference type="Gene3D" id="3.30.9.10">
    <property type="entry name" value="D-Amino Acid Oxidase, subunit A, domain 2"/>
    <property type="match status" value="1"/>
</dbReference>
<comment type="similarity">
    <text evidence="2">Belongs to the FAD-dependent glycerol-3-phosphate dehydrogenase family.</text>
</comment>
<feature type="domain" description="Alpha-glycerophosphate oxidase C-terminal" evidence="7">
    <location>
        <begin position="418"/>
        <end position="531"/>
    </location>
</feature>
<comment type="caution">
    <text evidence="8">The sequence shown here is derived from an EMBL/GenBank/DDBJ whole genome shotgun (WGS) entry which is preliminary data.</text>
</comment>
<keyword evidence="9" id="KW-1185">Reference proteome</keyword>
<dbReference type="Gene3D" id="3.50.50.60">
    <property type="entry name" value="FAD/NAD(P)-binding domain"/>
    <property type="match status" value="1"/>
</dbReference>
<dbReference type="Pfam" id="PF01266">
    <property type="entry name" value="DAO"/>
    <property type="match status" value="1"/>
</dbReference>
<sequence>MQRNLQALSNQSFDLLVLGGGIQGACVAWEATLRGLSVALIDKSDFGAATSANSLKIIHGGLRYLQTADFRRMRQSIRERQTLMRIAPHLVHPLPILVPTYGHGLKGKEAMVVALKLNDLISCDRNQHLSDPQKHIPPGRVLSRQWCQQQVPEITTQGLTGAATFHDAQVYNSERLTLAFIQSAVQQGATVANYVKATDFLQTGDRIQGIVAQDAFTHESFDVRAKAVINTSGPWLNQVLARLPKPPSTQAFAKAWNVVLRRPLLKTPYAIALQSLPEGMGTQKTQQKSRMLFVAPWRGTSMIGTLYSVCDESPDSWHVDEAEIQSLLRQINQAYRPAQLTREDVAFVHGGLLPQIGLSSSGEPRLAKRYCIRDHAAEGYGGLLSVTGVKYTTSRDVAQKVVDYLFRTWEQTPPPSRSASTTLVGGSIENIEDFIQQILEQDHSQLNPSEVRHLVYNYGCVYSDIFRGQSADSTQAIVAQVRHAVQTEMAQTLKDVIFRRTDLGSAGVPSDAMIRLCGETMAQELGWSYAQTQAEIEGLMSGDKTSSRDVVTV</sequence>
<comment type="cofactor">
    <cofactor evidence="1">
        <name>FAD</name>
        <dbReference type="ChEBI" id="CHEBI:57692"/>
    </cofactor>
</comment>
<evidence type="ECO:0000259" key="6">
    <source>
        <dbReference type="Pfam" id="PF01266"/>
    </source>
</evidence>
<keyword evidence="4" id="KW-0274">FAD</keyword>
<evidence type="ECO:0000259" key="7">
    <source>
        <dbReference type="Pfam" id="PF16901"/>
    </source>
</evidence>
<evidence type="ECO:0000256" key="1">
    <source>
        <dbReference type="ARBA" id="ARBA00001974"/>
    </source>
</evidence>
<dbReference type="InterPro" id="IPR031656">
    <property type="entry name" value="DAO_C"/>
</dbReference>
<dbReference type="PANTHER" id="PTHR11985:SF15">
    <property type="entry name" value="GLYCEROL-3-PHOSPHATE DEHYDROGENASE, MITOCHONDRIAL"/>
    <property type="match status" value="1"/>
</dbReference>
<organism evidence="8 9">
    <name type="scientific">Adonisia turfae CCMR0081</name>
    <dbReference type="NCBI Taxonomy" id="2292702"/>
    <lineage>
        <taxon>Bacteria</taxon>
        <taxon>Bacillati</taxon>
        <taxon>Cyanobacteriota</taxon>
        <taxon>Adonisia</taxon>
        <taxon>Adonisia turfae</taxon>
    </lineage>
</organism>
<dbReference type="PANTHER" id="PTHR11985">
    <property type="entry name" value="GLYCEROL-3-PHOSPHATE DEHYDROGENASE"/>
    <property type="match status" value="1"/>
</dbReference>
<dbReference type="RefSeq" id="WP_163697900.1">
    <property type="nucleotide sequence ID" value="NZ_QXHD01000004.1"/>
</dbReference>
<dbReference type="InterPro" id="IPR038299">
    <property type="entry name" value="DAO_C_sf"/>
</dbReference>
<dbReference type="GO" id="GO:0004368">
    <property type="term" value="F:glycerol-3-phosphate dehydrogenase (quinone) activity"/>
    <property type="evidence" value="ECO:0007669"/>
    <property type="project" value="InterPro"/>
</dbReference>
<name>A0A6M0RJK1_9CYAN</name>
<proteinExistence type="inferred from homology"/>